<dbReference type="SFLD" id="SFLDG00358">
    <property type="entry name" value="Main_(cytGST)"/>
    <property type="match status" value="1"/>
</dbReference>
<dbReference type="SFLD" id="SFLDS00019">
    <property type="entry name" value="Glutathione_Transferase_(cytos"/>
    <property type="match status" value="1"/>
</dbReference>
<name>A0AAI8YZR8_9PEZI</name>
<feature type="domain" description="GST N-terminal" evidence="2">
    <location>
        <begin position="2"/>
        <end position="82"/>
    </location>
</feature>
<dbReference type="InterPro" id="IPR010987">
    <property type="entry name" value="Glutathione-S-Trfase_C-like"/>
</dbReference>
<dbReference type="CDD" id="cd03205">
    <property type="entry name" value="GST_C_6"/>
    <property type="match status" value="1"/>
</dbReference>
<evidence type="ECO:0000259" key="3">
    <source>
        <dbReference type="PROSITE" id="PS50405"/>
    </source>
</evidence>
<reference evidence="4" key="1">
    <citation type="submission" date="2023-11" db="EMBL/GenBank/DDBJ databases">
        <authorList>
            <person name="Alioto T."/>
            <person name="Alioto T."/>
            <person name="Gomez Garrido J."/>
        </authorList>
    </citation>
    <scope>NUCLEOTIDE SEQUENCE</scope>
</reference>
<evidence type="ECO:0000313" key="5">
    <source>
        <dbReference type="Proteomes" id="UP001296104"/>
    </source>
</evidence>
<accession>A0AAI8YZR8</accession>
<dbReference type="SUPFAM" id="SSF47616">
    <property type="entry name" value="GST C-terminal domain-like"/>
    <property type="match status" value="1"/>
</dbReference>
<feature type="domain" description="GST C-terminal" evidence="3">
    <location>
        <begin position="92"/>
        <end position="221"/>
    </location>
</feature>
<dbReference type="InterPro" id="IPR036282">
    <property type="entry name" value="Glutathione-S-Trfase_C_sf"/>
</dbReference>
<dbReference type="SUPFAM" id="SSF52833">
    <property type="entry name" value="Thioredoxin-like"/>
    <property type="match status" value="1"/>
</dbReference>
<evidence type="ECO:0000313" key="4">
    <source>
        <dbReference type="EMBL" id="CAK4027991.1"/>
    </source>
</evidence>
<dbReference type="InterPro" id="IPR040079">
    <property type="entry name" value="Glutathione_S-Trfase"/>
</dbReference>
<dbReference type="InterPro" id="IPR004046">
    <property type="entry name" value="GST_C"/>
</dbReference>
<dbReference type="Gene3D" id="1.20.1050.10">
    <property type="match status" value="1"/>
</dbReference>
<gene>
    <name evidence="4" type="ORF">LECACI_7A005113</name>
</gene>
<keyword evidence="5" id="KW-1185">Reference proteome</keyword>
<dbReference type="Gene3D" id="3.40.30.10">
    <property type="entry name" value="Glutaredoxin"/>
    <property type="match status" value="1"/>
</dbReference>
<protein>
    <submittedName>
        <fullName evidence="4">Glutathione S-transferase</fullName>
    </submittedName>
</protein>
<evidence type="ECO:0000259" key="2">
    <source>
        <dbReference type="PROSITE" id="PS50404"/>
    </source>
</evidence>
<dbReference type="Pfam" id="PF13409">
    <property type="entry name" value="GST_N_2"/>
    <property type="match status" value="1"/>
</dbReference>
<sequence>MPGITMISATPSPFARMNRIALIEKGVPFELRNEIPWHKDTETPKYNPLEKLPILLFDDGREPVYDSSHIQEYIVQKYADKAPRLITGDVDTDLKARQIQTLAQGILDAYVLVFFESSRPQDKQSSEWMARQNRKIDGGLKAFEELVKKRESGSEYLLANQFTIADIALSCCIAQIDFGKMRPQWQEEYPELKKYWEKMETKESFKQTTPVMFDIRRDTVV</sequence>
<dbReference type="Pfam" id="PF14497">
    <property type="entry name" value="GST_C_3"/>
    <property type="match status" value="1"/>
</dbReference>
<proteinExistence type="inferred from homology"/>
<comment type="similarity">
    <text evidence="1">Belongs to the GST superfamily.</text>
</comment>
<organism evidence="4 5">
    <name type="scientific">Lecanosticta acicola</name>
    <dbReference type="NCBI Taxonomy" id="111012"/>
    <lineage>
        <taxon>Eukaryota</taxon>
        <taxon>Fungi</taxon>
        <taxon>Dikarya</taxon>
        <taxon>Ascomycota</taxon>
        <taxon>Pezizomycotina</taxon>
        <taxon>Dothideomycetes</taxon>
        <taxon>Dothideomycetidae</taxon>
        <taxon>Mycosphaerellales</taxon>
        <taxon>Mycosphaerellaceae</taxon>
        <taxon>Lecanosticta</taxon>
    </lineage>
</organism>
<dbReference type="PROSITE" id="PS50404">
    <property type="entry name" value="GST_NTER"/>
    <property type="match status" value="1"/>
</dbReference>
<dbReference type="Proteomes" id="UP001296104">
    <property type="component" value="Unassembled WGS sequence"/>
</dbReference>
<dbReference type="PANTHER" id="PTHR44051:SF8">
    <property type="entry name" value="GLUTATHIONE S-TRANSFERASE GSTA"/>
    <property type="match status" value="1"/>
</dbReference>
<dbReference type="PANTHER" id="PTHR44051">
    <property type="entry name" value="GLUTATHIONE S-TRANSFERASE-RELATED"/>
    <property type="match status" value="1"/>
</dbReference>
<dbReference type="InterPro" id="IPR036249">
    <property type="entry name" value="Thioredoxin-like_sf"/>
</dbReference>
<dbReference type="PROSITE" id="PS50405">
    <property type="entry name" value="GST_CTER"/>
    <property type="match status" value="1"/>
</dbReference>
<evidence type="ECO:0000256" key="1">
    <source>
        <dbReference type="ARBA" id="ARBA00007409"/>
    </source>
</evidence>
<comment type="caution">
    <text evidence="4">The sequence shown here is derived from an EMBL/GenBank/DDBJ whole genome shotgun (WGS) entry which is preliminary data.</text>
</comment>
<dbReference type="AlphaFoldDB" id="A0AAI8YZR8"/>
<dbReference type="EMBL" id="CAVMBE010000031">
    <property type="protein sequence ID" value="CAK4027991.1"/>
    <property type="molecule type" value="Genomic_DNA"/>
</dbReference>
<dbReference type="InterPro" id="IPR004045">
    <property type="entry name" value="Glutathione_S-Trfase_N"/>
</dbReference>